<dbReference type="RefSeq" id="WP_008929864.1">
    <property type="nucleotide sequence ID" value="NZ_AMRJ01000025.1"/>
</dbReference>
<reference evidence="1 2" key="1">
    <citation type="journal article" date="2012" name="J. Bacteriol.">
        <title>Genome Sequence of the Alkane-Degrading Bacterium Alcanivorax hongdengensis Type Strain A-11-3.</title>
        <authorList>
            <person name="Lai Q."/>
            <person name="Shao Z."/>
        </authorList>
    </citation>
    <scope>NUCLEOTIDE SEQUENCE [LARGE SCALE GENOMIC DNA]</scope>
    <source>
        <strain evidence="1 2">A-11-3</strain>
    </source>
</reference>
<evidence type="ECO:0000313" key="2">
    <source>
        <dbReference type="Proteomes" id="UP000010164"/>
    </source>
</evidence>
<proteinExistence type="predicted"/>
<name>L0WBK3_9GAMM</name>
<evidence type="ECO:0000313" key="1">
    <source>
        <dbReference type="EMBL" id="EKF73457.1"/>
    </source>
</evidence>
<keyword evidence="2" id="KW-1185">Reference proteome</keyword>
<dbReference type="Proteomes" id="UP000010164">
    <property type="component" value="Unassembled WGS sequence"/>
</dbReference>
<dbReference type="Gene3D" id="3.30.559.30">
    <property type="entry name" value="Nonribosomal peptide synthetase, condensation domain"/>
    <property type="match status" value="1"/>
</dbReference>
<dbReference type="PATRIC" id="fig|1177179.3.peg.2677"/>
<dbReference type="STRING" id="1177179.A11A3_13470"/>
<protein>
    <submittedName>
        <fullName evidence="1">Uncharacterized protein</fullName>
    </submittedName>
</protein>
<comment type="caution">
    <text evidence="1">The sequence shown here is derived from an EMBL/GenBank/DDBJ whole genome shotgun (WGS) entry which is preliminary data.</text>
</comment>
<dbReference type="SUPFAM" id="SSF52777">
    <property type="entry name" value="CoA-dependent acyltransferases"/>
    <property type="match status" value="1"/>
</dbReference>
<sequence>MGTQIDYIGMWYQARARQGVDDSIPLRVFEPEGDFQQSFRFRHRDHDGIGVLFHFFRQQGMALPVMPVSRESGSPAWWRWLLGSAGELPPVDSDIPWRSFDGHDEPSSMQTLCLSQEQTDALLQRLKQNGVSLNAALLRALQRAVDDTLLAYPVRGSWLYPVNMRGAVPMDCDEMNLSSAFYTSVSGLDSLAEIADRLRRQLRANLHWRMWHLARIGRFVGRRGVNWLSDRMANGQQHLGSFSNLGHWQVDMASGGFPEDAVMAICAPGSPRYPVANGVLIVNGRMTLSMKLHESLGAGAVTAKSCLRRWQFHLEDA</sequence>
<dbReference type="OrthoDB" id="6078899at2"/>
<dbReference type="EMBL" id="AMRJ01000025">
    <property type="protein sequence ID" value="EKF73457.1"/>
    <property type="molecule type" value="Genomic_DNA"/>
</dbReference>
<dbReference type="AlphaFoldDB" id="L0WBK3"/>
<organism evidence="1 2">
    <name type="scientific">Alcanivorax hongdengensis A-11-3</name>
    <dbReference type="NCBI Taxonomy" id="1177179"/>
    <lineage>
        <taxon>Bacteria</taxon>
        <taxon>Pseudomonadati</taxon>
        <taxon>Pseudomonadota</taxon>
        <taxon>Gammaproteobacteria</taxon>
        <taxon>Oceanospirillales</taxon>
        <taxon>Alcanivoracaceae</taxon>
        <taxon>Alcanivorax</taxon>
    </lineage>
</organism>
<accession>L0WBK3</accession>
<gene>
    <name evidence="1" type="ORF">A11A3_13470</name>
</gene>